<gene>
    <name evidence="1" type="ORF">METZ01_LOCUS417952</name>
</gene>
<evidence type="ECO:0008006" key="2">
    <source>
        <dbReference type="Google" id="ProtNLM"/>
    </source>
</evidence>
<reference evidence="1" key="1">
    <citation type="submission" date="2018-05" db="EMBL/GenBank/DDBJ databases">
        <authorList>
            <person name="Lanie J.A."/>
            <person name="Ng W.-L."/>
            <person name="Kazmierczak K.M."/>
            <person name="Andrzejewski T.M."/>
            <person name="Davidsen T.M."/>
            <person name="Wayne K.J."/>
            <person name="Tettelin H."/>
            <person name="Glass J.I."/>
            <person name="Rusch D."/>
            <person name="Podicherti R."/>
            <person name="Tsui H.-C.T."/>
            <person name="Winkler M.E."/>
        </authorList>
    </citation>
    <scope>NUCLEOTIDE SEQUENCE</scope>
</reference>
<protein>
    <recommendedName>
        <fullName evidence="2">Molybdopterin dinucleotide-binding domain-containing protein</fullName>
    </recommendedName>
</protein>
<feature type="non-terminal residue" evidence="1">
    <location>
        <position position="1"/>
    </location>
</feature>
<dbReference type="EMBL" id="UINC01164313">
    <property type="protein sequence ID" value="SVD65098.1"/>
    <property type="molecule type" value="Genomic_DNA"/>
</dbReference>
<proteinExistence type="predicted"/>
<dbReference type="SUPFAM" id="SSF50692">
    <property type="entry name" value="ADC-like"/>
    <property type="match status" value="1"/>
</dbReference>
<dbReference type="InterPro" id="IPR009010">
    <property type="entry name" value="Asp_de-COase-like_dom_sf"/>
</dbReference>
<organism evidence="1">
    <name type="scientific">marine metagenome</name>
    <dbReference type="NCBI Taxonomy" id="408172"/>
    <lineage>
        <taxon>unclassified sequences</taxon>
        <taxon>metagenomes</taxon>
        <taxon>ecological metagenomes</taxon>
    </lineage>
</organism>
<name>A0A382X405_9ZZZZ</name>
<dbReference type="CDD" id="cd02784">
    <property type="entry name" value="MopB_CT_PHLH"/>
    <property type="match status" value="1"/>
</dbReference>
<feature type="non-terminal residue" evidence="1">
    <location>
        <position position="273"/>
    </location>
</feature>
<accession>A0A382X405</accession>
<dbReference type="AlphaFoldDB" id="A0A382X405"/>
<evidence type="ECO:0000313" key="1">
    <source>
        <dbReference type="EMBL" id="SVD65098.1"/>
    </source>
</evidence>
<sequence length="273" mass="29829">IQATVGRSGDSWKHFLHDGFDAGTKANPVEVGAVNLLSAEQTWTVKEDELEVIFARDYSVDDGSFSNNGWCQELPDPITKITWDNAVLVSRVTAKKLGWSNGDVVKIGLDGRSVEGPVWIQPGQADETLALALGYGRGKGGRIANFDGKQVGFNAYKIRTSEAPGFVSVDSGKVGKAKGSHNFACTQDHWSMEGRAIVREANLEGEHGYKEHKDFAHHVGLDAPDHAKHTIDPKTGKPYQIYQHPYKAKPELKNQKVQWGMSIDLNSCVGCNA</sequence>
<dbReference type="Gene3D" id="2.40.40.20">
    <property type="match status" value="1"/>
</dbReference>